<comment type="similarity">
    <text evidence="6">Belongs to the DyP-type peroxidase family.</text>
</comment>
<dbReference type="PANTHER" id="PTHR30521">
    <property type="entry name" value="DEFERROCHELATASE/PEROXIDASE"/>
    <property type="match status" value="1"/>
</dbReference>
<evidence type="ECO:0000259" key="7">
    <source>
        <dbReference type="Pfam" id="PF04261"/>
    </source>
</evidence>
<dbReference type="NCBIfam" id="TIGR01413">
    <property type="entry name" value="Dyp_perox_fam"/>
    <property type="match status" value="1"/>
</dbReference>
<evidence type="ECO:0000313" key="10">
    <source>
        <dbReference type="Proteomes" id="UP000288058"/>
    </source>
</evidence>
<dbReference type="AlphaFoldDB" id="A0A432Z1V7"/>
<dbReference type="GO" id="GO:0046872">
    <property type="term" value="F:metal ion binding"/>
    <property type="evidence" value="ECO:0007669"/>
    <property type="project" value="UniProtKB-KW"/>
</dbReference>
<keyword evidence="5" id="KW-0408">Iron</keyword>
<dbReference type="Pfam" id="PF20628">
    <property type="entry name" value="Dyp_perox_C"/>
    <property type="match status" value="1"/>
</dbReference>
<dbReference type="RefSeq" id="WP_126780814.1">
    <property type="nucleotide sequence ID" value="NZ_PIQC01000003.1"/>
</dbReference>
<dbReference type="PANTHER" id="PTHR30521:SF0">
    <property type="entry name" value="DYP-TYPE PEROXIDASE FAMILY PROTEIN"/>
    <property type="match status" value="1"/>
</dbReference>
<evidence type="ECO:0000256" key="2">
    <source>
        <dbReference type="ARBA" id="ARBA00022559"/>
    </source>
</evidence>
<evidence type="ECO:0000259" key="8">
    <source>
        <dbReference type="Pfam" id="PF20628"/>
    </source>
</evidence>
<accession>A0A432Z1V7</accession>
<keyword evidence="2 9" id="KW-0575">Peroxidase</keyword>
<protein>
    <submittedName>
        <fullName evidence="9">Peroxidase</fullName>
    </submittedName>
</protein>
<keyword evidence="10" id="KW-1185">Reference proteome</keyword>
<dbReference type="InterPro" id="IPR048327">
    <property type="entry name" value="Dyp_perox_N"/>
</dbReference>
<name>A0A432Z1V7_9GAMM</name>
<dbReference type="GO" id="GO:0020037">
    <property type="term" value="F:heme binding"/>
    <property type="evidence" value="ECO:0007669"/>
    <property type="project" value="InterPro"/>
</dbReference>
<dbReference type="PROSITE" id="PS51404">
    <property type="entry name" value="DYP_PEROXIDASE"/>
    <property type="match status" value="1"/>
</dbReference>
<evidence type="ECO:0000313" key="9">
    <source>
        <dbReference type="EMBL" id="RUO71855.1"/>
    </source>
</evidence>
<dbReference type="OrthoDB" id="3251355at2"/>
<evidence type="ECO:0000256" key="6">
    <source>
        <dbReference type="ARBA" id="ARBA00025737"/>
    </source>
</evidence>
<dbReference type="InterPro" id="IPR048328">
    <property type="entry name" value="Dyp_perox_C"/>
</dbReference>
<proteinExistence type="inferred from homology"/>
<feature type="domain" description="Dyp-type peroxidase N-terminal" evidence="7">
    <location>
        <begin position="44"/>
        <end position="134"/>
    </location>
</feature>
<gene>
    <name evidence="9" type="ORF">CWI78_04890</name>
</gene>
<evidence type="ECO:0000256" key="3">
    <source>
        <dbReference type="ARBA" id="ARBA00022723"/>
    </source>
</evidence>
<evidence type="ECO:0000256" key="5">
    <source>
        <dbReference type="ARBA" id="ARBA00023004"/>
    </source>
</evidence>
<dbReference type="SUPFAM" id="SSF54909">
    <property type="entry name" value="Dimeric alpha+beta barrel"/>
    <property type="match status" value="1"/>
</dbReference>
<dbReference type="InterPro" id="IPR011008">
    <property type="entry name" value="Dimeric_a/b-barrel"/>
</dbReference>
<dbReference type="GO" id="GO:0004601">
    <property type="term" value="F:peroxidase activity"/>
    <property type="evidence" value="ECO:0007669"/>
    <property type="project" value="UniProtKB-KW"/>
</dbReference>
<dbReference type="Pfam" id="PF04261">
    <property type="entry name" value="Dyp_perox_N"/>
    <property type="match status" value="1"/>
</dbReference>
<dbReference type="InterPro" id="IPR006314">
    <property type="entry name" value="Dyp_peroxidase"/>
</dbReference>
<dbReference type="EMBL" id="PIQC01000003">
    <property type="protein sequence ID" value="RUO71855.1"/>
    <property type="molecule type" value="Genomic_DNA"/>
</dbReference>
<comment type="caution">
    <text evidence="9">The sequence shown here is derived from an EMBL/GenBank/DDBJ whole genome shotgun (WGS) entry which is preliminary data.</text>
</comment>
<keyword evidence="4" id="KW-0560">Oxidoreductase</keyword>
<dbReference type="Proteomes" id="UP000288058">
    <property type="component" value="Unassembled WGS sequence"/>
</dbReference>
<keyword evidence="3" id="KW-0479">Metal-binding</keyword>
<sequence>MDKAQSGVYAEPNLHGLTLFCHVMSDDVESLRRKLARFPAILRDLDARFSEAMLTGFVAIGADYWDILYPHKRPLHLQAFPELSDGDREAPRHPYDLIIQIRCDRFDANYLAGRTLIEWFGYDIEVVEQIRSFRYLDGRDLTGFIDAPDNPRGMRKRNVALVEEKDDADFVDGSYLFVQKFRHDLRRWDQLGPEKQEQLMGREKVSGERLSEAKIEGVTHAAKSRLMNANEEPIPLLRQNMPWGDLREQGLLAMYFSHTPKAVVQWLKTRYYADDQGAYDPLLDYSQAVSSSGFFVPSRRFMEDNKDVSGYDASDYEEGSTA</sequence>
<comment type="cofactor">
    <cofactor evidence="1">
        <name>heme b</name>
        <dbReference type="ChEBI" id="CHEBI:60344"/>
    </cofactor>
</comment>
<evidence type="ECO:0000256" key="1">
    <source>
        <dbReference type="ARBA" id="ARBA00001970"/>
    </source>
</evidence>
<feature type="domain" description="Dyp-type peroxidase C-terminal" evidence="8">
    <location>
        <begin position="138"/>
        <end position="299"/>
    </location>
</feature>
<organism evidence="9 10">
    <name type="scientific">Idiomarina ramblicola</name>
    <dbReference type="NCBI Taxonomy" id="263724"/>
    <lineage>
        <taxon>Bacteria</taxon>
        <taxon>Pseudomonadati</taxon>
        <taxon>Pseudomonadota</taxon>
        <taxon>Gammaproteobacteria</taxon>
        <taxon>Alteromonadales</taxon>
        <taxon>Idiomarinaceae</taxon>
        <taxon>Idiomarina</taxon>
    </lineage>
</organism>
<dbReference type="GO" id="GO:0005829">
    <property type="term" value="C:cytosol"/>
    <property type="evidence" value="ECO:0007669"/>
    <property type="project" value="TreeGrafter"/>
</dbReference>
<evidence type="ECO:0000256" key="4">
    <source>
        <dbReference type="ARBA" id="ARBA00023002"/>
    </source>
</evidence>
<reference evidence="10" key="1">
    <citation type="journal article" date="2018" name="Front. Microbiol.">
        <title>Genome-Based Analysis Reveals the Taxonomy and Diversity of the Family Idiomarinaceae.</title>
        <authorList>
            <person name="Liu Y."/>
            <person name="Lai Q."/>
            <person name="Shao Z."/>
        </authorList>
    </citation>
    <scope>NUCLEOTIDE SEQUENCE [LARGE SCALE GENOMIC DNA]</scope>
    <source>
        <strain evidence="10">R22</strain>
    </source>
</reference>